<dbReference type="AlphaFoldDB" id="A0A372LUB9"/>
<protein>
    <recommendedName>
        <fullName evidence="3">Copper amine oxidase-like N-terminal domain-containing protein</fullName>
    </recommendedName>
</protein>
<dbReference type="Proteomes" id="UP000264541">
    <property type="component" value="Unassembled WGS sequence"/>
</dbReference>
<sequence>MVRTFFSILMMLSTAIAGMLLWQWQWYSENRDKTTEIINPHAVQYLKITHTKGAVTVEQTIKGLPAGTYTVENQNIQKWSCIENQTSNCTPKEKAGKTVRSNGKQLRFSYSFPLNSNKPSFVLMNWSLRIKNISIDNTRVEIIESGNRKGMWAAGAPVLANKVKKYIDYYVFEGNAESFPLYFHSGKLSHRKLSNKLEIYGELAPDQASRLKQAVAEISDFPFLAIIATDQYPEYKAGNLMIISSLQGLEQELLTQYLQLQYPFLDKQETWLQSYIGQLLFSQKTQSEKVHLINKSIEEELSADQQSRFIEILKEEKGRIYSAQLLDALLSKAAGQKTSFFTENRFTAKSVIPLYFIENKNVLVNRNEINGERAIYIKNQRFYPFETVASSLGYAINMVNPTHYLITRDSNSYRFYLDKSSFLFNDKTYGISENPFLTLNEKVYIQEIWLNEIFQTFVRENKNEIEIVEL</sequence>
<comment type="caution">
    <text evidence="1">The sequence shown here is derived from an EMBL/GenBank/DDBJ whole genome shotgun (WGS) entry which is preliminary data.</text>
</comment>
<reference evidence="1 2" key="1">
    <citation type="submission" date="2018-08" db="EMBL/GenBank/DDBJ databases">
        <title>Bacillus chawlae sp. nov., Bacillus glennii sp. nov., and Bacillus saganii sp. nov. Isolated from the Vehicle Assembly Building at Kennedy Space Center where the Viking Spacecraft were Assembled.</title>
        <authorList>
            <person name="Seuylemezian A."/>
            <person name="Vaishampayan P."/>
        </authorList>
    </citation>
    <scope>NUCLEOTIDE SEQUENCE [LARGE SCALE GENOMIC DNA]</scope>
    <source>
        <strain evidence="1 2">V47-23a</strain>
    </source>
</reference>
<dbReference type="RefSeq" id="WP_117325380.1">
    <property type="nucleotide sequence ID" value="NZ_QVTE01000008.1"/>
</dbReference>
<proteinExistence type="predicted"/>
<evidence type="ECO:0008006" key="3">
    <source>
        <dbReference type="Google" id="ProtNLM"/>
    </source>
</evidence>
<evidence type="ECO:0000313" key="2">
    <source>
        <dbReference type="Proteomes" id="UP000264541"/>
    </source>
</evidence>
<keyword evidence="2" id="KW-1185">Reference proteome</keyword>
<evidence type="ECO:0000313" key="1">
    <source>
        <dbReference type="EMBL" id="RFU71154.1"/>
    </source>
</evidence>
<name>A0A372LUB9_9BACI</name>
<organism evidence="1 2">
    <name type="scientific">Peribacillus saganii</name>
    <dbReference type="NCBI Taxonomy" id="2303992"/>
    <lineage>
        <taxon>Bacteria</taxon>
        <taxon>Bacillati</taxon>
        <taxon>Bacillota</taxon>
        <taxon>Bacilli</taxon>
        <taxon>Bacillales</taxon>
        <taxon>Bacillaceae</taxon>
        <taxon>Peribacillus</taxon>
    </lineage>
</organism>
<dbReference type="OrthoDB" id="2431422at2"/>
<gene>
    <name evidence="1" type="ORF">D0469_04240</name>
</gene>
<accession>A0A372LUB9</accession>
<dbReference type="EMBL" id="QVTE01000008">
    <property type="protein sequence ID" value="RFU71154.1"/>
    <property type="molecule type" value="Genomic_DNA"/>
</dbReference>